<reference evidence="3 4" key="1">
    <citation type="submission" date="2019-09" db="EMBL/GenBank/DDBJ databases">
        <title>Phylogeny of genus Pseudoclavibacter and closely related genus.</title>
        <authorList>
            <person name="Li Y."/>
        </authorList>
    </citation>
    <scope>NUCLEOTIDE SEQUENCE [LARGE SCALE GENOMIC DNA]</scope>
    <source>
        <strain evidence="3 4">KCTC 13959</strain>
    </source>
</reference>
<dbReference type="EMBL" id="WBKB01000003">
    <property type="protein sequence ID" value="KAB1643568.1"/>
    <property type="molecule type" value="Genomic_DNA"/>
</dbReference>
<keyword evidence="2" id="KW-0472">Membrane</keyword>
<keyword evidence="2" id="KW-1133">Transmembrane helix</keyword>
<protein>
    <submittedName>
        <fullName evidence="3">DUF2993 domain-containing protein</fullName>
    </submittedName>
</protein>
<sequence>MVTQHAQQPHSSSSGHDQELPDYGQPAYELPGYGEQTHSRKRGVHWGWVIGTLTVLLVILVVVAEILARIVVGQVAASQIEDAMPEAVRADVEASPTGWCVLCEVIGGELSGLDVEGKNVEFGGARGTIDLRAEGITLTDPVALDGAEGTVEIGEASLNKLLASTAEEYGFTVHGLDLKDGVFGYTTEVQVFGIEVQIRVDASARMQSGGRIQINAESLSIQTGAAPTDIQLNPENFTLEFCVAEHLPEMLEITSVEVVDDALVIGYRSTEPFTLTEDAFQTRGSCS</sequence>
<feature type="compositionally biased region" description="Polar residues" evidence="1">
    <location>
        <begin position="1"/>
        <end position="15"/>
    </location>
</feature>
<comment type="caution">
    <text evidence="3">The sequence shown here is derived from an EMBL/GenBank/DDBJ whole genome shotgun (WGS) entry which is preliminary data.</text>
</comment>
<feature type="transmembrane region" description="Helical" evidence="2">
    <location>
        <begin position="46"/>
        <end position="68"/>
    </location>
</feature>
<keyword evidence="2" id="KW-0812">Transmembrane</keyword>
<dbReference type="AlphaFoldDB" id="A0A7J5BE62"/>
<accession>A0A7J5BE62</accession>
<proteinExistence type="predicted"/>
<keyword evidence="4" id="KW-1185">Reference proteome</keyword>
<name>A0A7J5BE62_9MICO</name>
<dbReference type="InterPro" id="IPR021373">
    <property type="entry name" value="DUF2993"/>
</dbReference>
<dbReference type="OrthoDB" id="5116168at2"/>
<feature type="region of interest" description="Disordered" evidence="1">
    <location>
        <begin position="1"/>
        <end position="34"/>
    </location>
</feature>
<gene>
    <name evidence="3" type="ORF">F8O05_06735</name>
</gene>
<organism evidence="3 4">
    <name type="scientific">Gulosibacter chungangensis</name>
    <dbReference type="NCBI Taxonomy" id="979746"/>
    <lineage>
        <taxon>Bacteria</taxon>
        <taxon>Bacillati</taxon>
        <taxon>Actinomycetota</taxon>
        <taxon>Actinomycetes</taxon>
        <taxon>Micrococcales</taxon>
        <taxon>Microbacteriaceae</taxon>
        <taxon>Gulosibacter</taxon>
    </lineage>
</organism>
<dbReference type="Proteomes" id="UP000433493">
    <property type="component" value="Unassembled WGS sequence"/>
</dbReference>
<evidence type="ECO:0000313" key="4">
    <source>
        <dbReference type="Proteomes" id="UP000433493"/>
    </source>
</evidence>
<evidence type="ECO:0000256" key="1">
    <source>
        <dbReference type="SAM" id="MobiDB-lite"/>
    </source>
</evidence>
<evidence type="ECO:0000256" key="2">
    <source>
        <dbReference type="SAM" id="Phobius"/>
    </source>
</evidence>
<evidence type="ECO:0000313" key="3">
    <source>
        <dbReference type="EMBL" id="KAB1643568.1"/>
    </source>
</evidence>
<dbReference type="Pfam" id="PF11209">
    <property type="entry name" value="LmeA"/>
    <property type="match status" value="1"/>
</dbReference>